<feature type="compositionally biased region" description="Polar residues" evidence="1">
    <location>
        <begin position="477"/>
        <end position="495"/>
    </location>
</feature>
<sequence length="673" mass="72113">MNLIVRDMDTPEHCTTPQDEVPQSLAFTVTFGEAKKRHFQRHSRNLSLPVVKVYDNNVVPSAINGAKKAGNHSEGYFSSDPEDENGQLKRNSGGPAFPSPNDEVPEENNVGACGRDDDESDALSETGTYTIDKETPEVVTARLSIDASFGIDPKIKSNRDSSEWISEWAACTTLSNLKTPRLPKTSSQSSLLGASAKSNVTISKIPSPISARARLGTRKTKKGDRDSLNGAVAVSEAAESPYETESYLKTTEKALSVIAARMSASLDSGGESDADSKSSGNKKGLHRSDSSASESGPKPQTPSSARYNRAFSLRRGRLDIDEQPKSVEKPTASRSTARGMTPKTDTPPPQLRSSSSVRSKATTPILPPPAGGLSRGDNSRLSMRSKLSPQSPLLSTPKNGIVGAKKPGTNPPNGNGGGRSNSTLSSKEVEFQNWKRRKNYDPMKAAAQGKKKEVPAKKPAGAAGGAAPSPMAKHGNTPVSGPSTNTRSPASSVLRSASFHGHGTKQSLAIGPSSSEEEEEEETEGEPEEEEITLSAEDGDWPVPPQVPKTSLENTPRGSRVSLYSNNSNSPRARHKLEGVDNLVVSAISGISNKLRINAGGLLKKLRYLYDEESDKYKSLTVELEQLEHLGETSASPQKSSSRELAITLKNLKRLDTTVKVLNDVLFDNVDYE</sequence>
<accession>A0ABN7AAX3</accession>
<name>A0ABN7AAX3_9HEMI</name>
<reference evidence="2 3" key="1">
    <citation type="submission" date="2023-09" db="EMBL/GenBank/DDBJ databases">
        <title>Nesidiocoris tenuis whole genome shotgun sequence.</title>
        <authorList>
            <person name="Shibata T."/>
            <person name="Shimoda M."/>
            <person name="Kobayashi T."/>
            <person name="Uehara T."/>
        </authorList>
    </citation>
    <scope>NUCLEOTIDE SEQUENCE [LARGE SCALE GENOMIC DNA]</scope>
    <source>
        <strain evidence="2 3">Japan</strain>
    </source>
</reference>
<evidence type="ECO:0008006" key="4">
    <source>
        <dbReference type="Google" id="ProtNLM"/>
    </source>
</evidence>
<evidence type="ECO:0000313" key="3">
    <source>
        <dbReference type="Proteomes" id="UP001307889"/>
    </source>
</evidence>
<feature type="compositionally biased region" description="Low complexity" evidence="1">
    <location>
        <begin position="457"/>
        <end position="473"/>
    </location>
</feature>
<proteinExistence type="predicted"/>
<feature type="compositionally biased region" description="Basic and acidic residues" evidence="1">
    <location>
        <begin position="316"/>
        <end position="328"/>
    </location>
</feature>
<feature type="compositionally biased region" description="Acidic residues" evidence="1">
    <location>
        <begin position="515"/>
        <end position="540"/>
    </location>
</feature>
<feature type="compositionally biased region" description="Polar residues" evidence="1">
    <location>
        <begin position="351"/>
        <end position="362"/>
    </location>
</feature>
<organism evidence="2 3">
    <name type="scientific">Nesidiocoris tenuis</name>
    <dbReference type="NCBI Taxonomy" id="355587"/>
    <lineage>
        <taxon>Eukaryota</taxon>
        <taxon>Metazoa</taxon>
        <taxon>Ecdysozoa</taxon>
        <taxon>Arthropoda</taxon>
        <taxon>Hexapoda</taxon>
        <taxon>Insecta</taxon>
        <taxon>Pterygota</taxon>
        <taxon>Neoptera</taxon>
        <taxon>Paraneoptera</taxon>
        <taxon>Hemiptera</taxon>
        <taxon>Heteroptera</taxon>
        <taxon>Panheteroptera</taxon>
        <taxon>Cimicomorpha</taxon>
        <taxon>Miridae</taxon>
        <taxon>Dicyphina</taxon>
        <taxon>Nesidiocoris</taxon>
    </lineage>
</organism>
<protein>
    <recommendedName>
        <fullName evidence="4">CEP170 C-terminal domain-containing protein</fullName>
    </recommendedName>
</protein>
<evidence type="ECO:0000256" key="1">
    <source>
        <dbReference type="SAM" id="MobiDB-lite"/>
    </source>
</evidence>
<dbReference type="Proteomes" id="UP001307889">
    <property type="component" value="Chromosome 1"/>
</dbReference>
<feature type="compositionally biased region" description="Polar residues" evidence="1">
    <location>
        <begin position="548"/>
        <end position="571"/>
    </location>
</feature>
<keyword evidence="3" id="KW-1185">Reference proteome</keyword>
<feature type="compositionally biased region" description="Polar residues" evidence="1">
    <location>
        <begin position="379"/>
        <end position="398"/>
    </location>
</feature>
<evidence type="ECO:0000313" key="2">
    <source>
        <dbReference type="EMBL" id="BES88429.1"/>
    </source>
</evidence>
<feature type="region of interest" description="Disordered" evidence="1">
    <location>
        <begin position="65"/>
        <end position="127"/>
    </location>
</feature>
<gene>
    <name evidence="2" type="ORF">NTJ_01235</name>
</gene>
<dbReference type="EMBL" id="AP028909">
    <property type="protein sequence ID" value="BES88429.1"/>
    <property type="molecule type" value="Genomic_DNA"/>
</dbReference>
<feature type="region of interest" description="Disordered" evidence="1">
    <location>
        <begin position="264"/>
        <end position="573"/>
    </location>
</feature>